<comment type="catalytic activity">
    <reaction evidence="1 10">
        <text>UDP-alpha-D-glucose = UDP-alpha-D-galactose</text>
        <dbReference type="Rhea" id="RHEA:22168"/>
        <dbReference type="ChEBI" id="CHEBI:58885"/>
        <dbReference type="ChEBI" id="CHEBI:66914"/>
        <dbReference type="EC" id="5.1.3.2"/>
    </reaction>
</comment>
<comment type="caution">
    <text evidence="13">The sequence shown here is derived from an EMBL/GenBank/DDBJ whole genome shotgun (WGS) entry which is preliminary data.</text>
</comment>
<keyword evidence="11" id="KW-0472">Membrane</keyword>
<dbReference type="AlphaFoldDB" id="A0A2G1QHG0"/>
<dbReference type="PRINTS" id="PR01713">
    <property type="entry name" value="NUCEPIMERASE"/>
</dbReference>
<feature type="transmembrane region" description="Helical" evidence="11">
    <location>
        <begin position="12"/>
        <end position="34"/>
    </location>
</feature>
<feature type="domain" description="NAD-dependent epimerase/dehydratase" evidence="12">
    <location>
        <begin position="12"/>
        <end position="270"/>
    </location>
</feature>
<keyword evidence="11" id="KW-0812">Transmembrane</keyword>
<keyword evidence="14" id="KW-1185">Reference proteome</keyword>
<evidence type="ECO:0000259" key="12">
    <source>
        <dbReference type="Pfam" id="PF01370"/>
    </source>
</evidence>
<organism evidence="13 14">
    <name type="scientific">Zhengella mangrovi</name>
    <dbReference type="NCBI Taxonomy" id="1982044"/>
    <lineage>
        <taxon>Bacteria</taxon>
        <taxon>Pseudomonadati</taxon>
        <taxon>Pseudomonadota</taxon>
        <taxon>Alphaproteobacteria</taxon>
        <taxon>Hyphomicrobiales</taxon>
        <taxon>Notoacmeibacteraceae</taxon>
        <taxon>Zhengella</taxon>
    </lineage>
</organism>
<dbReference type="GO" id="GO:0003978">
    <property type="term" value="F:UDP-glucose 4-epimerase activity"/>
    <property type="evidence" value="ECO:0007669"/>
    <property type="project" value="UniProtKB-UniRule"/>
</dbReference>
<evidence type="ECO:0000256" key="8">
    <source>
        <dbReference type="ARBA" id="ARBA00023144"/>
    </source>
</evidence>
<dbReference type="OrthoDB" id="9801785at2"/>
<dbReference type="InterPro" id="IPR005886">
    <property type="entry name" value="UDP_G4E"/>
</dbReference>
<dbReference type="SUPFAM" id="SSF51735">
    <property type="entry name" value="NAD(P)-binding Rossmann-fold domains"/>
    <property type="match status" value="1"/>
</dbReference>
<dbReference type="GO" id="GO:0006012">
    <property type="term" value="P:galactose metabolic process"/>
    <property type="evidence" value="ECO:0007669"/>
    <property type="project" value="UniProtKB-UniPathway"/>
</dbReference>
<evidence type="ECO:0000256" key="10">
    <source>
        <dbReference type="RuleBase" id="RU366046"/>
    </source>
</evidence>
<keyword evidence="10" id="KW-0119">Carbohydrate metabolism</keyword>
<evidence type="ECO:0000256" key="6">
    <source>
        <dbReference type="ARBA" id="ARBA00018569"/>
    </source>
</evidence>
<keyword evidence="8" id="KW-0299">Galactose metabolism</keyword>
<dbReference type="EC" id="5.1.3.2" evidence="5 10"/>
<dbReference type="NCBIfam" id="TIGR01179">
    <property type="entry name" value="galE"/>
    <property type="match status" value="1"/>
</dbReference>
<keyword evidence="7 10" id="KW-0520">NAD</keyword>
<dbReference type="GO" id="GO:0005829">
    <property type="term" value="C:cytosol"/>
    <property type="evidence" value="ECO:0007669"/>
    <property type="project" value="TreeGrafter"/>
</dbReference>
<keyword evidence="9 10" id="KW-0413">Isomerase</keyword>
<dbReference type="Pfam" id="PF01370">
    <property type="entry name" value="Epimerase"/>
    <property type="match status" value="1"/>
</dbReference>
<evidence type="ECO:0000313" key="14">
    <source>
        <dbReference type="Proteomes" id="UP000221168"/>
    </source>
</evidence>
<evidence type="ECO:0000256" key="3">
    <source>
        <dbReference type="ARBA" id="ARBA00004947"/>
    </source>
</evidence>
<name>A0A2G1QHG0_9HYPH</name>
<evidence type="ECO:0000256" key="2">
    <source>
        <dbReference type="ARBA" id="ARBA00001911"/>
    </source>
</evidence>
<dbReference type="EMBL" id="PDVP01000028">
    <property type="protein sequence ID" value="PHP64668.1"/>
    <property type="molecule type" value="Genomic_DNA"/>
</dbReference>
<dbReference type="RefSeq" id="WP_099308761.1">
    <property type="nucleotide sequence ID" value="NZ_PDVP01000028.1"/>
</dbReference>
<comment type="pathway">
    <text evidence="3 10">Carbohydrate metabolism; galactose metabolism.</text>
</comment>
<dbReference type="UniPathway" id="UPA00214"/>
<dbReference type="PANTHER" id="PTHR43725:SF47">
    <property type="entry name" value="UDP-GLUCOSE 4-EPIMERASE"/>
    <property type="match status" value="1"/>
</dbReference>
<dbReference type="Proteomes" id="UP000221168">
    <property type="component" value="Unassembled WGS sequence"/>
</dbReference>
<keyword evidence="11" id="KW-1133">Transmembrane helix</keyword>
<reference evidence="13 14" key="1">
    <citation type="submission" date="2017-10" db="EMBL/GenBank/DDBJ databases">
        <title>Sedimentibacterium mangrovi gen. nov., sp. nov., a novel member of family Phyllobacteriacea isolated from mangrove sediment.</title>
        <authorList>
            <person name="Liao H."/>
            <person name="Tian Y."/>
        </authorList>
    </citation>
    <scope>NUCLEOTIDE SEQUENCE [LARGE SCALE GENOMIC DNA]</scope>
    <source>
        <strain evidence="13 14">X9-2-2</strain>
    </source>
</reference>
<dbReference type="Gene3D" id="3.40.50.720">
    <property type="entry name" value="NAD(P)-binding Rossmann-like Domain"/>
    <property type="match status" value="1"/>
</dbReference>
<evidence type="ECO:0000256" key="11">
    <source>
        <dbReference type="SAM" id="Phobius"/>
    </source>
</evidence>
<evidence type="ECO:0000256" key="4">
    <source>
        <dbReference type="ARBA" id="ARBA00007637"/>
    </source>
</evidence>
<evidence type="ECO:0000256" key="1">
    <source>
        <dbReference type="ARBA" id="ARBA00000083"/>
    </source>
</evidence>
<evidence type="ECO:0000256" key="5">
    <source>
        <dbReference type="ARBA" id="ARBA00013189"/>
    </source>
</evidence>
<dbReference type="Gene3D" id="3.90.25.10">
    <property type="entry name" value="UDP-galactose 4-epimerase, domain 1"/>
    <property type="match status" value="1"/>
</dbReference>
<evidence type="ECO:0000256" key="7">
    <source>
        <dbReference type="ARBA" id="ARBA00023027"/>
    </source>
</evidence>
<dbReference type="PANTHER" id="PTHR43725">
    <property type="entry name" value="UDP-GLUCOSE 4-EPIMERASE"/>
    <property type="match status" value="1"/>
</dbReference>
<comment type="cofactor">
    <cofactor evidence="2 10">
        <name>NAD(+)</name>
        <dbReference type="ChEBI" id="CHEBI:57540"/>
    </cofactor>
</comment>
<sequence length="343" mass="37193">MDDTTSGIRGNVLLTGGAGYIGIHCCIALLQAGWNPVVFDNLSNGWNTAPDAVAQITGTRPDLVVGDIRDPAALDAVMGARQFSAVLHLAGAKAVKASLADPVTYYANNVAGTLTLLEAMEKHGLRKLVFSSSAAVYGQPQQVPVTEDARLDPLNPYARTKAMVETVLRDLQDARPEWAIAALRYFNPVGAHESALVGERSRVAVDNLMPWILKAADGAIPHVDILGSDYPTPDGTCIRDFVHVMDVAEGHVAALYLLEKEQGYHAINLGMGHGTSVLDMVRTFEGATGRTVPWRMAPRRVGDIAATWADITRAGRLLGWKPRRSLEVTCRDAWRWYERSRSA</sequence>
<protein>
    <recommendedName>
        <fullName evidence="6 10">UDP-glucose 4-epimerase</fullName>
        <ecNumber evidence="5 10">5.1.3.2</ecNumber>
    </recommendedName>
</protein>
<evidence type="ECO:0000256" key="9">
    <source>
        <dbReference type="ARBA" id="ARBA00023235"/>
    </source>
</evidence>
<dbReference type="InterPro" id="IPR001509">
    <property type="entry name" value="Epimerase_deHydtase"/>
</dbReference>
<accession>A0A2G1QHG0</accession>
<comment type="subunit">
    <text evidence="10">Homodimer.</text>
</comment>
<dbReference type="CDD" id="cd05247">
    <property type="entry name" value="UDP_G4E_1_SDR_e"/>
    <property type="match status" value="1"/>
</dbReference>
<gene>
    <name evidence="13" type="primary">galE</name>
    <name evidence="13" type="ORF">CSC94_23170</name>
</gene>
<proteinExistence type="inferred from homology"/>
<comment type="similarity">
    <text evidence="4 10">Belongs to the NAD(P)-dependent epimerase/dehydratase family.</text>
</comment>
<evidence type="ECO:0000313" key="13">
    <source>
        <dbReference type="EMBL" id="PHP64668.1"/>
    </source>
</evidence>
<dbReference type="InterPro" id="IPR036291">
    <property type="entry name" value="NAD(P)-bd_dom_sf"/>
</dbReference>